<proteinExistence type="predicted"/>
<dbReference type="Proteomes" id="UP000278627">
    <property type="component" value="Unassembled WGS sequence"/>
</dbReference>
<dbReference type="AlphaFoldDB" id="A0A0N4TT72"/>
<feature type="region of interest" description="Disordered" evidence="1">
    <location>
        <begin position="46"/>
        <end position="71"/>
    </location>
</feature>
<sequence length="99" mass="10902">MEANSSPMAVSTWINERVMLLVLKVSRIVVGTYLAEQDLIKAGLKAGEKVEEEGEEEEETGKRGMLSQRETPPFPSPLILLLLPDAADSICDVPVTYQQ</sequence>
<evidence type="ECO:0000313" key="4">
    <source>
        <dbReference type="WBParaSite" id="BPAG_0001192601-mRNA-1"/>
    </source>
</evidence>
<keyword evidence="3" id="KW-1185">Reference proteome</keyword>
<evidence type="ECO:0000313" key="2">
    <source>
        <dbReference type="EMBL" id="VDN93074.1"/>
    </source>
</evidence>
<feature type="compositionally biased region" description="Acidic residues" evidence="1">
    <location>
        <begin position="50"/>
        <end position="59"/>
    </location>
</feature>
<reference evidence="2 3" key="2">
    <citation type="submission" date="2018-11" db="EMBL/GenBank/DDBJ databases">
        <authorList>
            <consortium name="Pathogen Informatics"/>
        </authorList>
    </citation>
    <scope>NUCLEOTIDE SEQUENCE [LARGE SCALE GENOMIC DNA]</scope>
</reference>
<evidence type="ECO:0000313" key="3">
    <source>
        <dbReference type="Proteomes" id="UP000278627"/>
    </source>
</evidence>
<evidence type="ECO:0000256" key="1">
    <source>
        <dbReference type="SAM" id="MobiDB-lite"/>
    </source>
</evidence>
<dbReference type="EMBL" id="UZAD01013255">
    <property type="protein sequence ID" value="VDN93074.1"/>
    <property type="molecule type" value="Genomic_DNA"/>
</dbReference>
<organism evidence="4">
    <name type="scientific">Brugia pahangi</name>
    <name type="common">Filarial nematode worm</name>
    <dbReference type="NCBI Taxonomy" id="6280"/>
    <lineage>
        <taxon>Eukaryota</taxon>
        <taxon>Metazoa</taxon>
        <taxon>Ecdysozoa</taxon>
        <taxon>Nematoda</taxon>
        <taxon>Chromadorea</taxon>
        <taxon>Rhabditida</taxon>
        <taxon>Spirurina</taxon>
        <taxon>Spiruromorpha</taxon>
        <taxon>Filarioidea</taxon>
        <taxon>Onchocercidae</taxon>
        <taxon>Brugia</taxon>
    </lineage>
</organism>
<reference evidence="4" key="1">
    <citation type="submission" date="2017-02" db="UniProtKB">
        <authorList>
            <consortium name="WormBaseParasite"/>
        </authorList>
    </citation>
    <scope>IDENTIFICATION</scope>
</reference>
<dbReference type="WBParaSite" id="BPAG_0001192601-mRNA-1">
    <property type="protein sequence ID" value="BPAG_0001192601-mRNA-1"/>
    <property type="gene ID" value="BPAG_0001192601"/>
</dbReference>
<name>A0A0N4TT72_BRUPA</name>
<protein>
    <submittedName>
        <fullName evidence="2 4">Uncharacterized protein</fullName>
    </submittedName>
</protein>
<accession>A0A0N4TT72</accession>
<gene>
    <name evidence="2" type="ORF">BPAG_LOCUS11888</name>
</gene>